<evidence type="ECO:0000313" key="3">
    <source>
        <dbReference type="Proteomes" id="UP000199233"/>
    </source>
</evidence>
<accession>A0A1H9GDJ2</accession>
<name>A0A1H9GDJ2_9GAMM</name>
<dbReference type="SUPFAM" id="SSF51735">
    <property type="entry name" value="NAD(P)-binding Rossmann-fold domains"/>
    <property type="match status" value="1"/>
</dbReference>
<evidence type="ECO:0000313" key="2">
    <source>
        <dbReference type="EMBL" id="SEQ48146.1"/>
    </source>
</evidence>
<dbReference type="RefSeq" id="WP_093285220.1">
    <property type="nucleotide sequence ID" value="NZ_FOFS01000007.1"/>
</dbReference>
<gene>
    <name evidence="2" type="ORF">SAMN04488038_10731</name>
</gene>
<dbReference type="STRING" id="489703.SAMN04488038_10731"/>
<dbReference type="GO" id="GO:0016616">
    <property type="term" value="F:oxidoreductase activity, acting on the CH-OH group of donors, NAD or NADP as acceptor"/>
    <property type="evidence" value="ECO:0007669"/>
    <property type="project" value="TreeGrafter"/>
</dbReference>
<organism evidence="2 3">
    <name type="scientific">Solimonas aquatica</name>
    <dbReference type="NCBI Taxonomy" id="489703"/>
    <lineage>
        <taxon>Bacteria</taxon>
        <taxon>Pseudomonadati</taxon>
        <taxon>Pseudomonadota</taxon>
        <taxon>Gammaproteobacteria</taxon>
        <taxon>Nevskiales</taxon>
        <taxon>Nevskiaceae</taxon>
        <taxon>Solimonas</taxon>
    </lineage>
</organism>
<dbReference type="Proteomes" id="UP000199233">
    <property type="component" value="Unassembled WGS sequence"/>
</dbReference>
<dbReference type="InterPro" id="IPR036291">
    <property type="entry name" value="NAD(P)-bd_dom_sf"/>
</dbReference>
<evidence type="ECO:0000256" key="1">
    <source>
        <dbReference type="ARBA" id="ARBA00006484"/>
    </source>
</evidence>
<reference evidence="2 3" key="1">
    <citation type="submission" date="2016-10" db="EMBL/GenBank/DDBJ databases">
        <authorList>
            <person name="de Groot N.N."/>
        </authorList>
    </citation>
    <scope>NUCLEOTIDE SEQUENCE [LARGE SCALE GENOMIC DNA]</scope>
    <source>
        <strain evidence="2 3">DSM 25927</strain>
    </source>
</reference>
<dbReference type="OrthoDB" id="9789398at2"/>
<dbReference type="PRINTS" id="PR00080">
    <property type="entry name" value="SDRFAMILY"/>
</dbReference>
<dbReference type="EMBL" id="FOFS01000007">
    <property type="protein sequence ID" value="SEQ48146.1"/>
    <property type="molecule type" value="Genomic_DNA"/>
</dbReference>
<keyword evidence="3" id="KW-1185">Reference proteome</keyword>
<dbReference type="PRINTS" id="PR00081">
    <property type="entry name" value="GDHRDH"/>
</dbReference>
<sequence length="253" mass="26211">MRQGFTGKIILITGAGGGLGLAMAQRLASEGAELILSDVNGERLQASAQTLLEQQVCCRTVVADLAQESGIAALADSVCADAAPLHGLINNAGLAYGEVAHRFTGLGLAKWQHFLTVNSLAPLLLAEALRPALARARGAIVNISSMASYAPATAYGVSKATLNALNYGMANAFAAEGIRVNAIAPGIMATPASKGSLPAETYARVQAQQLLPLHGEASDIAALAAFLLSEEARFITNELISCDAGNRMRGWRL</sequence>
<dbReference type="Pfam" id="PF13561">
    <property type="entry name" value="adh_short_C2"/>
    <property type="match status" value="1"/>
</dbReference>
<dbReference type="CDD" id="cd05233">
    <property type="entry name" value="SDR_c"/>
    <property type="match status" value="1"/>
</dbReference>
<dbReference type="PANTHER" id="PTHR42760">
    <property type="entry name" value="SHORT-CHAIN DEHYDROGENASES/REDUCTASES FAMILY MEMBER"/>
    <property type="match status" value="1"/>
</dbReference>
<dbReference type="PANTHER" id="PTHR42760:SF78">
    <property type="entry name" value="3-OXOACYL-[ACYL-CARRIER-PROTEIN] REDUCTASE [NADH]"/>
    <property type="match status" value="1"/>
</dbReference>
<comment type="similarity">
    <text evidence="1">Belongs to the short-chain dehydrogenases/reductases (SDR) family.</text>
</comment>
<dbReference type="InterPro" id="IPR002347">
    <property type="entry name" value="SDR_fam"/>
</dbReference>
<dbReference type="AlphaFoldDB" id="A0A1H9GDJ2"/>
<proteinExistence type="inferred from homology"/>
<protein>
    <submittedName>
        <fullName evidence="2">NAD(P)-dependent dehydrogenase, short-chain alcohol dehydrogenase family</fullName>
    </submittedName>
</protein>
<dbReference type="Gene3D" id="3.40.50.720">
    <property type="entry name" value="NAD(P)-binding Rossmann-like Domain"/>
    <property type="match status" value="1"/>
</dbReference>